<evidence type="ECO:0000256" key="11">
    <source>
        <dbReference type="ARBA" id="ARBA00023136"/>
    </source>
</evidence>
<comment type="caution">
    <text evidence="26">The sequence shown here is derived from an EMBL/GenBank/DDBJ whole genome shotgun (WGS) entry which is preliminary data.</text>
</comment>
<organism evidence="26 27">
    <name type="scientific">Mycolicibacterium agri</name>
    <name type="common">Mycobacterium agri</name>
    <dbReference type="NCBI Taxonomy" id="36811"/>
    <lineage>
        <taxon>Bacteria</taxon>
        <taxon>Bacillati</taxon>
        <taxon>Actinomycetota</taxon>
        <taxon>Actinomycetes</taxon>
        <taxon>Mycobacteriales</taxon>
        <taxon>Mycobacteriaceae</taxon>
        <taxon>Mycolicibacterium</taxon>
    </lineage>
</organism>
<evidence type="ECO:0000256" key="15">
    <source>
        <dbReference type="ARBA" id="ARBA00038456"/>
    </source>
</evidence>
<evidence type="ECO:0000256" key="18">
    <source>
        <dbReference type="ARBA" id="ARBA00043210"/>
    </source>
</evidence>
<comment type="catalytic activity">
    <reaction evidence="20">
        <text>hexadecanoyl-CoA + H2O = hexadecanoate + CoA + H(+)</text>
        <dbReference type="Rhea" id="RHEA:16645"/>
        <dbReference type="ChEBI" id="CHEBI:7896"/>
        <dbReference type="ChEBI" id="CHEBI:15377"/>
        <dbReference type="ChEBI" id="CHEBI:15378"/>
        <dbReference type="ChEBI" id="CHEBI:57287"/>
        <dbReference type="ChEBI" id="CHEBI:57379"/>
        <dbReference type="EC" id="3.1.2.2"/>
    </reaction>
    <physiologicalReaction direction="left-to-right" evidence="20">
        <dbReference type="Rhea" id="RHEA:16646"/>
    </physiologicalReaction>
</comment>
<comment type="catalytic activity">
    <reaction evidence="21">
        <text>decanoyl-CoA + H2O = decanoate + CoA + H(+)</text>
        <dbReference type="Rhea" id="RHEA:40059"/>
        <dbReference type="ChEBI" id="CHEBI:15377"/>
        <dbReference type="ChEBI" id="CHEBI:15378"/>
        <dbReference type="ChEBI" id="CHEBI:27689"/>
        <dbReference type="ChEBI" id="CHEBI:57287"/>
        <dbReference type="ChEBI" id="CHEBI:61430"/>
    </reaction>
    <physiologicalReaction direction="left-to-right" evidence="21">
        <dbReference type="Rhea" id="RHEA:40060"/>
    </physiologicalReaction>
</comment>
<comment type="catalytic activity">
    <reaction evidence="22">
        <text>dodecanoyl-CoA + H2O = dodecanoate + CoA + H(+)</text>
        <dbReference type="Rhea" id="RHEA:30135"/>
        <dbReference type="ChEBI" id="CHEBI:15377"/>
        <dbReference type="ChEBI" id="CHEBI:15378"/>
        <dbReference type="ChEBI" id="CHEBI:18262"/>
        <dbReference type="ChEBI" id="CHEBI:57287"/>
        <dbReference type="ChEBI" id="CHEBI:57375"/>
    </reaction>
    <physiologicalReaction direction="left-to-right" evidence="22">
        <dbReference type="Rhea" id="RHEA:30136"/>
    </physiologicalReaction>
</comment>
<evidence type="ECO:0000256" key="20">
    <source>
        <dbReference type="ARBA" id="ARBA00047734"/>
    </source>
</evidence>
<evidence type="ECO:0000256" key="10">
    <source>
        <dbReference type="ARBA" id="ARBA00023098"/>
    </source>
</evidence>
<dbReference type="GO" id="GO:0005737">
    <property type="term" value="C:cytoplasm"/>
    <property type="evidence" value="ECO:0007669"/>
    <property type="project" value="UniProtKB-SubCell"/>
</dbReference>
<comment type="similarity">
    <text evidence="15">Belongs to the THEM4/THEM5 thioesterase family.</text>
</comment>
<keyword evidence="6" id="KW-0053">Apoptosis</keyword>
<dbReference type="InterPro" id="IPR029069">
    <property type="entry name" value="HotDog_dom_sf"/>
</dbReference>
<keyword evidence="11" id="KW-0472">Membrane</keyword>
<evidence type="ECO:0000256" key="12">
    <source>
        <dbReference type="ARBA" id="ARBA00023273"/>
    </source>
</evidence>
<dbReference type="Proteomes" id="UP000465302">
    <property type="component" value="Unassembled WGS sequence"/>
</dbReference>
<reference evidence="26 27" key="1">
    <citation type="submission" date="2017-10" db="EMBL/GenBank/DDBJ databases">
        <title>The new phylogeny of genus Mycobacterium.</title>
        <authorList>
            <person name="Tortoli E."/>
            <person name="Trovato A."/>
            <person name="Cirillo D.M."/>
        </authorList>
    </citation>
    <scope>NUCLEOTIDE SEQUENCE [LARGE SCALE GENOMIC DNA]</scope>
    <source>
        <strain evidence="26 27">CCUG37673</strain>
    </source>
</reference>
<evidence type="ECO:0000256" key="7">
    <source>
        <dbReference type="ARBA" id="ARBA00022801"/>
    </source>
</evidence>
<evidence type="ECO:0000256" key="14">
    <source>
        <dbReference type="ARBA" id="ARBA00037002"/>
    </source>
</evidence>
<evidence type="ECO:0000256" key="2">
    <source>
        <dbReference type="ARBA" id="ARBA00004496"/>
    </source>
</evidence>
<sequence>MVESADFSFEEISADELNRLQALYGPLTDAVRRVVQAGIRTGADEQTIREAQASIEAVAEKLEASADADVVRMAVDGRPVVWGNPVTGFRNAIAPPLIMHTEPDGLWWSEFEVGEPYQGPPGWVHGGVLALVLDQVLGEVASEGLSKPMFTGTITMRYLRGTPLGRLRAEAAIERIDGYKTFVSGHISDSDGKTVEAEGIWIKPAWARGAG</sequence>
<dbReference type="Proteomes" id="UP000220914">
    <property type="component" value="Unassembled WGS sequence"/>
</dbReference>
<name>A0A2A7MSE8_MYCAG</name>
<evidence type="ECO:0000256" key="4">
    <source>
        <dbReference type="ARBA" id="ARBA00022475"/>
    </source>
</evidence>
<dbReference type="CDD" id="cd03443">
    <property type="entry name" value="PaaI_thioesterase"/>
    <property type="match status" value="1"/>
</dbReference>
<evidence type="ECO:0000256" key="13">
    <source>
        <dbReference type="ARBA" id="ARBA00035852"/>
    </source>
</evidence>
<comment type="catalytic activity">
    <reaction evidence="23">
        <text>tetradecanoyl-CoA + H2O = tetradecanoate + CoA + H(+)</text>
        <dbReference type="Rhea" id="RHEA:40119"/>
        <dbReference type="ChEBI" id="CHEBI:15377"/>
        <dbReference type="ChEBI" id="CHEBI:15378"/>
        <dbReference type="ChEBI" id="CHEBI:30807"/>
        <dbReference type="ChEBI" id="CHEBI:57287"/>
        <dbReference type="ChEBI" id="CHEBI:57385"/>
    </reaction>
    <physiologicalReaction direction="left-to-right" evidence="23">
        <dbReference type="Rhea" id="RHEA:40120"/>
    </physiologicalReaction>
</comment>
<evidence type="ECO:0000256" key="23">
    <source>
        <dbReference type="ARBA" id="ARBA00048180"/>
    </source>
</evidence>
<evidence type="ECO:0000313" key="27">
    <source>
        <dbReference type="Proteomes" id="UP000220914"/>
    </source>
</evidence>
<evidence type="ECO:0000256" key="17">
    <source>
        <dbReference type="ARBA" id="ARBA00040123"/>
    </source>
</evidence>
<dbReference type="SUPFAM" id="SSF54637">
    <property type="entry name" value="Thioesterase/thiol ester dehydrase-isomerase"/>
    <property type="match status" value="1"/>
</dbReference>
<keyword evidence="10" id="KW-0443">Lipid metabolism</keyword>
<protein>
    <recommendedName>
        <fullName evidence="17">Acyl-coenzyme A thioesterase THEM4</fullName>
        <ecNumber evidence="16">3.1.2.2</ecNumber>
    </recommendedName>
    <alternativeName>
        <fullName evidence="18">Thioesterase superfamily member 4</fullName>
    </alternativeName>
</protein>
<dbReference type="OrthoDB" id="5242242at2"/>
<keyword evidence="4" id="KW-1003">Cell membrane</keyword>
<dbReference type="GO" id="GO:0016020">
    <property type="term" value="C:membrane"/>
    <property type="evidence" value="ECO:0007669"/>
    <property type="project" value="UniProtKB-SubCell"/>
</dbReference>
<feature type="domain" description="Thioesterase" evidence="24">
    <location>
        <begin position="122"/>
        <end position="195"/>
    </location>
</feature>
<evidence type="ECO:0000256" key="8">
    <source>
        <dbReference type="ARBA" id="ARBA00022832"/>
    </source>
</evidence>
<evidence type="ECO:0000256" key="16">
    <source>
        <dbReference type="ARBA" id="ARBA00038848"/>
    </source>
</evidence>
<comment type="catalytic activity">
    <reaction evidence="13">
        <text>(5Z,8Z,11Z,14Z)-eicosatetraenoyl-CoA + H2O = (5Z,8Z,11Z,14Z)-eicosatetraenoate + CoA + H(+)</text>
        <dbReference type="Rhea" id="RHEA:40151"/>
        <dbReference type="ChEBI" id="CHEBI:15377"/>
        <dbReference type="ChEBI" id="CHEBI:15378"/>
        <dbReference type="ChEBI" id="CHEBI:32395"/>
        <dbReference type="ChEBI" id="CHEBI:57287"/>
        <dbReference type="ChEBI" id="CHEBI:57368"/>
    </reaction>
    <physiologicalReaction direction="left-to-right" evidence="13">
        <dbReference type="Rhea" id="RHEA:40152"/>
    </physiologicalReaction>
</comment>
<evidence type="ECO:0000313" key="25">
    <source>
        <dbReference type="EMBL" id="GFG55138.1"/>
    </source>
</evidence>
<gene>
    <name evidence="26" type="ORF">CQY20_24710</name>
    <name evidence="25" type="ORF">MAGR_65790</name>
</gene>
<proteinExistence type="inferred from homology"/>
<dbReference type="Pfam" id="PF03061">
    <property type="entry name" value="4HBT"/>
    <property type="match status" value="1"/>
</dbReference>
<evidence type="ECO:0000256" key="19">
    <source>
        <dbReference type="ARBA" id="ARBA00047588"/>
    </source>
</evidence>
<accession>A0A2A7MSE8</accession>
<evidence type="ECO:0000256" key="5">
    <source>
        <dbReference type="ARBA" id="ARBA00022490"/>
    </source>
</evidence>
<keyword evidence="27" id="KW-1185">Reference proteome</keyword>
<keyword evidence="9" id="KW-0809">Transit peptide</keyword>
<dbReference type="EMBL" id="PDCP01000059">
    <property type="protein sequence ID" value="PEG34645.1"/>
    <property type="molecule type" value="Genomic_DNA"/>
</dbReference>
<dbReference type="EC" id="3.1.2.2" evidence="16"/>
<reference evidence="25 28" key="2">
    <citation type="journal article" date="2019" name="Emerg. Microbes Infect.">
        <title>Comprehensive subspecies identification of 175 nontuberculous mycobacteria species based on 7547 genomic profiles.</title>
        <authorList>
            <person name="Matsumoto Y."/>
            <person name="Kinjo T."/>
            <person name="Motooka D."/>
            <person name="Nabeya D."/>
            <person name="Jung N."/>
            <person name="Uechi K."/>
            <person name="Horii T."/>
            <person name="Iida T."/>
            <person name="Fujita J."/>
            <person name="Nakamura S."/>
        </authorList>
    </citation>
    <scope>NUCLEOTIDE SEQUENCE [LARGE SCALE GENOMIC DNA]</scope>
    <source>
        <strain evidence="25 28">JCM 6377</strain>
    </source>
</reference>
<dbReference type="InterPro" id="IPR006683">
    <property type="entry name" value="Thioestr_dom"/>
</dbReference>
<dbReference type="RefSeq" id="WP_097942708.1">
    <property type="nucleotide sequence ID" value="NZ_BLKS01000003.1"/>
</dbReference>
<evidence type="ECO:0000256" key="3">
    <source>
        <dbReference type="ARBA" id="ARBA00004632"/>
    </source>
</evidence>
<evidence type="ECO:0000313" key="28">
    <source>
        <dbReference type="Proteomes" id="UP000465302"/>
    </source>
</evidence>
<evidence type="ECO:0000256" key="21">
    <source>
        <dbReference type="ARBA" id="ARBA00047969"/>
    </source>
</evidence>
<evidence type="ECO:0000256" key="22">
    <source>
        <dbReference type="ARBA" id="ARBA00048074"/>
    </source>
</evidence>
<keyword evidence="12" id="KW-0966">Cell projection</keyword>
<keyword evidence="5" id="KW-0963">Cytoplasm</keyword>
<evidence type="ECO:0000313" key="26">
    <source>
        <dbReference type="EMBL" id="PEG34645.1"/>
    </source>
</evidence>
<dbReference type="AlphaFoldDB" id="A0A2A7MSE8"/>
<comment type="catalytic activity">
    <reaction evidence="19">
        <text>octanoyl-CoA + H2O = octanoate + CoA + H(+)</text>
        <dbReference type="Rhea" id="RHEA:30143"/>
        <dbReference type="ChEBI" id="CHEBI:15377"/>
        <dbReference type="ChEBI" id="CHEBI:15378"/>
        <dbReference type="ChEBI" id="CHEBI:25646"/>
        <dbReference type="ChEBI" id="CHEBI:57287"/>
        <dbReference type="ChEBI" id="CHEBI:57386"/>
    </reaction>
    <physiologicalReaction direction="left-to-right" evidence="19">
        <dbReference type="Rhea" id="RHEA:30144"/>
    </physiologicalReaction>
</comment>
<evidence type="ECO:0000259" key="24">
    <source>
        <dbReference type="Pfam" id="PF03061"/>
    </source>
</evidence>
<comment type="subcellular location">
    <subcellularLocation>
        <location evidence="3">Cell projection</location>
        <location evidence="3">Ruffle membrane</location>
    </subcellularLocation>
    <subcellularLocation>
        <location evidence="2">Cytoplasm</location>
    </subcellularLocation>
    <subcellularLocation>
        <location evidence="1">Membrane</location>
        <topology evidence="1">Peripheral membrane protein</topology>
    </subcellularLocation>
</comment>
<reference evidence="25" key="3">
    <citation type="submission" date="2020-02" db="EMBL/GenBank/DDBJ databases">
        <authorList>
            <person name="Matsumoto Y."/>
            <person name="Motooka D."/>
            <person name="Nakamura S."/>
        </authorList>
    </citation>
    <scope>NUCLEOTIDE SEQUENCE</scope>
    <source>
        <strain evidence="25">JCM 6377</strain>
    </source>
</reference>
<dbReference type="Gene3D" id="3.10.129.10">
    <property type="entry name" value="Hotdog Thioesterase"/>
    <property type="match status" value="1"/>
</dbReference>
<dbReference type="InterPro" id="IPR052365">
    <property type="entry name" value="THEM4/THEM5_acyl-CoA_thioest"/>
</dbReference>
<keyword evidence="7" id="KW-0378">Hydrolase</keyword>
<comment type="catalytic activity">
    <reaction evidence="14">
        <text>(9Z)-octadecenoyl-CoA + H2O = (9Z)-octadecenoate + CoA + H(+)</text>
        <dbReference type="Rhea" id="RHEA:40139"/>
        <dbReference type="ChEBI" id="CHEBI:15377"/>
        <dbReference type="ChEBI" id="CHEBI:15378"/>
        <dbReference type="ChEBI" id="CHEBI:30823"/>
        <dbReference type="ChEBI" id="CHEBI:57287"/>
        <dbReference type="ChEBI" id="CHEBI:57387"/>
    </reaction>
    <physiologicalReaction direction="left-to-right" evidence="14">
        <dbReference type="Rhea" id="RHEA:40140"/>
    </physiologicalReaction>
</comment>
<evidence type="ECO:0000256" key="9">
    <source>
        <dbReference type="ARBA" id="ARBA00022946"/>
    </source>
</evidence>
<evidence type="ECO:0000256" key="1">
    <source>
        <dbReference type="ARBA" id="ARBA00004170"/>
    </source>
</evidence>
<dbReference type="PANTHER" id="PTHR12418:SF19">
    <property type="entry name" value="ACYL-COENZYME A THIOESTERASE THEM4"/>
    <property type="match status" value="1"/>
</dbReference>
<dbReference type="GO" id="GO:0016787">
    <property type="term" value="F:hydrolase activity"/>
    <property type="evidence" value="ECO:0007669"/>
    <property type="project" value="UniProtKB-KW"/>
</dbReference>
<evidence type="ECO:0000256" key="6">
    <source>
        <dbReference type="ARBA" id="ARBA00022703"/>
    </source>
</evidence>
<dbReference type="GO" id="GO:0006631">
    <property type="term" value="P:fatty acid metabolic process"/>
    <property type="evidence" value="ECO:0007669"/>
    <property type="project" value="UniProtKB-KW"/>
</dbReference>
<keyword evidence="8" id="KW-0276">Fatty acid metabolism</keyword>
<dbReference type="EMBL" id="BLKS01000003">
    <property type="protein sequence ID" value="GFG55138.1"/>
    <property type="molecule type" value="Genomic_DNA"/>
</dbReference>
<dbReference type="PANTHER" id="PTHR12418">
    <property type="entry name" value="ACYL-COENZYME A THIOESTERASE THEM4"/>
    <property type="match status" value="1"/>
</dbReference>